<protein>
    <submittedName>
        <fullName evidence="1">Uncharacterized protein</fullName>
    </submittedName>
</protein>
<organism evidence="1 2">
    <name type="scientific">Cytospora mali</name>
    <name type="common">Apple Valsa canker fungus</name>
    <name type="synonym">Valsa mali</name>
    <dbReference type="NCBI Taxonomy" id="578113"/>
    <lineage>
        <taxon>Eukaryota</taxon>
        <taxon>Fungi</taxon>
        <taxon>Dikarya</taxon>
        <taxon>Ascomycota</taxon>
        <taxon>Pezizomycotina</taxon>
        <taxon>Sordariomycetes</taxon>
        <taxon>Sordariomycetidae</taxon>
        <taxon>Diaporthales</taxon>
        <taxon>Cytosporaceae</taxon>
        <taxon>Cytospora</taxon>
    </lineage>
</organism>
<name>A0A194V6L5_CYTMA</name>
<reference evidence="2" key="1">
    <citation type="submission" date="2014-12" db="EMBL/GenBank/DDBJ databases">
        <title>Genome Sequence of Valsa Canker Pathogens Uncovers a Specific Adaption of Colonization on Woody Bark.</title>
        <authorList>
            <person name="Yin Z."/>
            <person name="Liu H."/>
            <person name="Gao X."/>
            <person name="Li Z."/>
            <person name="Song N."/>
            <person name="Ke X."/>
            <person name="Dai Q."/>
            <person name="Wu Y."/>
            <person name="Sun Y."/>
            <person name="Xu J.-R."/>
            <person name="Kang Z.K."/>
            <person name="Wang L."/>
            <person name="Huang L."/>
        </authorList>
    </citation>
    <scope>NUCLEOTIDE SEQUENCE [LARGE SCALE GENOMIC DNA]</scope>
    <source>
        <strain evidence="2">SXYL134</strain>
    </source>
</reference>
<evidence type="ECO:0000313" key="1">
    <source>
        <dbReference type="EMBL" id="KUI59476.1"/>
    </source>
</evidence>
<evidence type="ECO:0000313" key="2">
    <source>
        <dbReference type="Proteomes" id="UP000078576"/>
    </source>
</evidence>
<dbReference type="AlphaFoldDB" id="A0A194V6L5"/>
<proteinExistence type="predicted"/>
<sequence>MPRATDLGWSGWAGRSGRPWNVKLGTDSVATNEQRTRLVLRIQRVITKGRHAGQLAALGSPASQAKEQNWTM</sequence>
<dbReference type="Proteomes" id="UP000078576">
    <property type="component" value="Unassembled WGS sequence"/>
</dbReference>
<gene>
    <name evidence="1" type="ORF">VP1G_11088</name>
</gene>
<keyword evidence="2" id="KW-1185">Reference proteome</keyword>
<dbReference type="EMBL" id="KN714731">
    <property type="protein sequence ID" value="KUI59476.1"/>
    <property type="molecule type" value="Genomic_DNA"/>
</dbReference>
<accession>A0A194V6L5</accession>